<protein>
    <submittedName>
        <fullName evidence="2">Uncharacterized protein</fullName>
    </submittedName>
</protein>
<dbReference type="InterPro" id="IPR032675">
    <property type="entry name" value="LRR_dom_sf"/>
</dbReference>
<keyword evidence="1" id="KW-0812">Transmembrane</keyword>
<organism evidence="2 3">
    <name type="scientific">Zoarces viviparus</name>
    <name type="common">Viviparous eelpout</name>
    <name type="synonym">Blennius viviparus</name>
    <dbReference type="NCBI Taxonomy" id="48416"/>
    <lineage>
        <taxon>Eukaryota</taxon>
        <taxon>Metazoa</taxon>
        <taxon>Chordata</taxon>
        <taxon>Craniata</taxon>
        <taxon>Vertebrata</taxon>
        <taxon>Euteleostomi</taxon>
        <taxon>Actinopterygii</taxon>
        <taxon>Neopterygii</taxon>
        <taxon>Teleostei</taxon>
        <taxon>Neoteleostei</taxon>
        <taxon>Acanthomorphata</taxon>
        <taxon>Eupercaria</taxon>
        <taxon>Perciformes</taxon>
        <taxon>Cottioidei</taxon>
        <taxon>Zoarcales</taxon>
        <taxon>Zoarcidae</taxon>
        <taxon>Zoarcinae</taxon>
        <taxon>Zoarces</taxon>
    </lineage>
</organism>
<reference evidence="2 3" key="1">
    <citation type="journal article" date="2024" name="Genome Biol. Evol.">
        <title>Chromosome-level genome assembly of the viviparous eelpout Zoarces viviparus.</title>
        <authorList>
            <person name="Fuhrmann N."/>
            <person name="Brasseur M.V."/>
            <person name="Bakowski C.E."/>
            <person name="Podsiadlowski L."/>
            <person name="Prost S."/>
            <person name="Krehenwinkel H."/>
            <person name="Mayer C."/>
        </authorList>
    </citation>
    <scope>NUCLEOTIDE SEQUENCE [LARGE SCALE GENOMIC DNA]</scope>
    <source>
        <strain evidence="2">NO-MEL_2022_Ind0_liver</strain>
    </source>
</reference>
<dbReference type="Proteomes" id="UP001488805">
    <property type="component" value="Unassembled WGS sequence"/>
</dbReference>
<dbReference type="EMBL" id="JBCEZU010000045">
    <property type="protein sequence ID" value="KAK9536953.1"/>
    <property type="molecule type" value="Genomic_DNA"/>
</dbReference>
<dbReference type="AlphaFoldDB" id="A0AAW1FQR6"/>
<evidence type="ECO:0000313" key="2">
    <source>
        <dbReference type="EMBL" id="KAK9536953.1"/>
    </source>
</evidence>
<name>A0AAW1FQR6_ZOAVI</name>
<evidence type="ECO:0000313" key="3">
    <source>
        <dbReference type="Proteomes" id="UP001488805"/>
    </source>
</evidence>
<evidence type="ECO:0000256" key="1">
    <source>
        <dbReference type="SAM" id="Phobius"/>
    </source>
</evidence>
<keyword evidence="3" id="KW-1185">Reference proteome</keyword>
<dbReference type="Gene3D" id="3.80.10.10">
    <property type="entry name" value="Ribonuclease Inhibitor"/>
    <property type="match status" value="1"/>
</dbReference>
<accession>A0AAW1FQR6</accession>
<keyword evidence="1" id="KW-1133">Transmembrane helix</keyword>
<keyword evidence="1" id="KW-0472">Membrane</keyword>
<comment type="caution">
    <text evidence="2">The sequence shown here is derived from an EMBL/GenBank/DDBJ whole genome shotgun (WGS) entry which is preliminary data.</text>
</comment>
<sequence length="107" mass="11825">MLALEHSLKTLYMGSNPLSCCSNLDFLHMVQNSAVVVPDIETVTCVHEEYSEPVNIEKVTQEMCRTSGVQNYVIAVVVMGLVAAIVSLLLVKCCKSRKPKHIRSFNA</sequence>
<proteinExistence type="predicted"/>
<feature type="transmembrane region" description="Helical" evidence="1">
    <location>
        <begin position="72"/>
        <end position="91"/>
    </location>
</feature>
<gene>
    <name evidence="2" type="ORF">VZT92_006695</name>
</gene>